<dbReference type="Proteomes" id="UP000278886">
    <property type="component" value="Chromosome"/>
</dbReference>
<evidence type="ECO:0000313" key="6">
    <source>
        <dbReference type="Proteomes" id="UP000278886"/>
    </source>
</evidence>
<dbReference type="EMBL" id="CP032630">
    <property type="protein sequence ID" value="AYF98469.1"/>
    <property type="molecule type" value="Genomic_DNA"/>
</dbReference>
<dbReference type="Pfam" id="PF01209">
    <property type="entry name" value="Ubie_methyltran"/>
    <property type="match status" value="1"/>
</dbReference>
<dbReference type="Gene3D" id="3.40.50.150">
    <property type="entry name" value="Vaccinia Virus protein VP39"/>
    <property type="match status" value="1"/>
</dbReference>
<gene>
    <name evidence="5" type="ORF">D7I47_09510</name>
</gene>
<dbReference type="GO" id="GO:0032259">
    <property type="term" value="P:methylation"/>
    <property type="evidence" value="ECO:0007669"/>
    <property type="project" value="UniProtKB-KW"/>
</dbReference>
<evidence type="ECO:0000256" key="1">
    <source>
        <dbReference type="ARBA" id="ARBA00022603"/>
    </source>
</evidence>
<keyword evidence="1 5" id="KW-0489">Methyltransferase</keyword>
<keyword evidence="3" id="KW-0949">S-adenosyl-L-methionine</keyword>
<dbReference type="KEGG" id="lyd:D7I47_09510"/>
<dbReference type="SUPFAM" id="SSF53335">
    <property type="entry name" value="S-adenosyl-L-methionine-dependent methyltransferases"/>
    <property type="match status" value="1"/>
</dbReference>
<evidence type="ECO:0000256" key="3">
    <source>
        <dbReference type="ARBA" id="ARBA00022691"/>
    </source>
</evidence>
<sequence length="297" mass="33583">MCGAPMSTVGRVGAVSVTSFQRERAQKVRAMRRRMRPRYASTHGAGRIRQDGPVTDPAVARDALFDPGEVRGLFDRMSRSYERMNVVASFGFSVRWRRQLMALVPPDVQAHRVLDAMSGMGETWSRLLRRFPRSEVAALDFSPRMVAHARERSRDRFGGRFHVYAEDMLDSGLPDASFDVVVSAFGLKTFDEEQSRRFADELARILRPGGAFAFVEVTEPPNPVLRRLYDCYLSRIIPIVGALLVSDPVEYRMLFRYLRAYGDGSRSERALAEHPALTVTRHELFFGCAVGFSGRRV</sequence>
<accession>A0A387BC40</accession>
<dbReference type="PROSITE" id="PS51608">
    <property type="entry name" value="SAM_MT_UBIE"/>
    <property type="match status" value="1"/>
</dbReference>
<keyword evidence="2 5" id="KW-0808">Transferase</keyword>
<protein>
    <submittedName>
        <fullName evidence="5">Methyltransferase domain-containing protein</fullName>
    </submittedName>
</protein>
<dbReference type="InterPro" id="IPR004033">
    <property type="entry name" value="UbiE/COQ5_MeTrFase"/>
</dbReference>
<dbReference type="CDD" id="cd02440">
    <property type="entry name" value="AdoMet_MTases"/>
    <property type="match status" value="1"/>
</dbReference>
<dbReference type="InterPro" id="IPR029063">
    <property type="entry name" value="SAM-dependent_MTases_sf"/>
</dbReference>
<dbReference type="AlphaFoldDB" id="A0A387BC40"/>
<reference evidence="6" key="1">
    <citation type="submission" date="2018-09" db="EMBL/GenBank/DDBJ databases">
        <title>Genome sequencing of strain 2DFWR-13.</title>
        <authorList>
            <person name="Heo J."/>
            <person name="Kim S.-J."/>
            <person name="Kwon S.-W."/>
        </authorList>
    </citation>
    <scope>NUCLEOTIDE SEQUENCE [LARGE SCALE GENOMIC DNA]</scope>
    <source>
        <strain evidence="6">2DFWR-13</strain>
    </source>
</reference>
<name>A0A387BC40_9MICO</name>
<evidence type="ECO:0000313" key="5">
    <source>
        <dbReference type="EMBL" id="AYF98469.1"/>
    </source>
</evidence>
<organism evidence="5 6">
    <name type="scientific">Protaetiibacter intestinalis</name>
    <dbReference type="NCBI Taxonomy" id="2419774"/>
    <lineage>
        <taxon>Bacteria</taxon>
        <taxon>Bacillati</taxon>
        <taxon>Actinomycetota</taxon>
        <taxon>Actinomycetes</taxon>
        <taxon>Micrococcales</taxon>
        <taxon>Microbacteriaceae</taxon>
        <taxon>Protaetiibacter</taxon>
    </lineage>
</organism>
<evidence type="ECO:0000256" key="4">
    <source>
        <dbReference type="SAM" id="MobiDB-lite"/>
    </source>
</evidence>
<dbReference type="PANTHER" id="PTHR43591">
    <property type="entry name" value="METHYLTRANSFERASE"/>
    <property type="match status" value="1"/>
</dbReference>
<dbReference type="PANTHER" id="PTHR43591:SF24">
    <property type="entry name" value="2-METHOXY-6-POLYPRENYL-1,4-BENZOQUINOL METHYLASE, MITOCHONDRIAL"/>
    <property type="match status" value="1"/>
</dbReference>
<keyword evidence="6" id="KW-1185">Reference proteome</keyword>
<dbReference type="GO" id="GO:0008168">
    <property type="term" value="F:methyltransferase activity"/>
    <property type="evidence" value="ECO:0007669"/>
    <property type="project" value="UniProtKB-KW"/>
</dbReference>
<proteinExistence type="predicted"/>
<feature type="region of interest" description="Disordered" evidence="4">
    <location>
        <begin position="31"/>
        <end position="53"/>
    </location>
</feature>
<evidence type="ECO:0000256" key="2">
    <source>
        <dbReference type="ARBA" id="ARBA00022679"/>
    </source>
</evidence>